<dbReference type="EMBL" id="LR862153">
    <property type="protein sequence ID" value="CAD1835389.1"/>
    <property type="molecule type" value="Genomic_DNA"/>
</dbReference>
<dbReference type="InterPro" id="IPR044699">
    <property type="entry name" value="MAKR6"/>
</dbReference>
<organism evidence="1">
    <name type="scientific">Ananas comosus var. bracteatus</name>
    <name type="common">red pineapple</name>
    <dbReference type="NCBI Taxonomy" id="296719"/>
    <lineage>
        <taxon>Eukaryota</taxon>
        <taxon>Viridiplantae</taxon>
        <taxon>Streptophyta</taxon>
        <taxon>Embryophyta</taxon>
        <taxon>Tracheophyta</taxon>
        <taxon>Spermatophyta</taxon>
        <taxon>Magnoliopsida</taxon>
        <taxon>Liliopsida</taxon>
        <taxon>Poales</taxon>
        <taxon>Bromeliaceae</taxon>
        <taxon>Bromelioideae</taxon>
        <taxon>Ananas</taxon>
    </lineage>
</organism>
<dbReference type="AlphaFoldDB" id="A0A6V7PWW0"/>
<proteinExistence type="predicted"/>
<protein>
    <recommendedName>
        <fullName evidence="2">Membrane-associated kinase regulator 6</fullName>
    </recommendedName>
</protein>
<evidence type="ECO:0008006" key="2">
    <source>
        <dbReference type="Google" id="ProtNLM"/>
    </source>
</evidence>
<accession>A0A6V7PWW0</accession>
<dbReference type="PANTHER" id="PTHR34576">
    <property type="entry name" value="MEMBRANE-ASSOCIATED KINASE REGULATOR 6-RELATED"/>
    <property type="match status" value="1"/>
</dbReference>
<evidence type="ECO:0000313" key="1">
    <source>
        <dbReference type="EMBL" id="CAD1835389.1"/>
    </source>
</evidence>
<name>A0A6V7PWW0_ANACO</name>
<gene>
    <name evidence="1" type="ORF">CB5_LOCUS18600</name>
</gene>
<reference evidence="1" key="1">
    <citation type="submission" date="2020-07" db="EMBL/GenBank/DDBJ databases">
        <authorList>
            <person name="Lin J."/>
        </authorList>
    </citation>
    <scope>NUCLEOTIDE SEQUENCE</scope>
</reference>
<dbReference type="PANTHER" id="PTHR34576:SF2">
    <property type="entry name" value="MEMBRANE-ASSOCIATED KINASE REGULATOR 6-RELATED"/>
    <property type="match status" value="1"/>
</dbReference>
<sequence length="210" mass="22927">MDTTSSSPHLSFNESFSYTWLSDSAHGDDNVVVGGGGGGGSSSFIEMDPDFFSMRWSADSKHFDLNLTPSRRVDASVLSRSQSACSTKPLMTISSQRSSPLFLSAQSTPTSAGSAKRSSTNRAFFFRRCAKSPKKILWKYLCFLLPLCRKAKDQLHALAPKPARGECSSTAKKASSTFSSIEWCRGNADSAVYDAILYCKRSIGQDIMEK</sequence>